<dbReference type="Proteomes" id="UP000827721">
    <property type="component" value="Unassembled WGS sequence"/>
</dbReference>
<dbReference type="Pfam" id="PF00170">
    <property type="entry name" value="bZIP_1"/>
    <property type="match status" value="1"/>
</dbReference>
<sequence length="173" mass="19347">MAASSSTGTSPDGSSLQPRNSSSDKEGIMVDVKDQKKRKRLISNRESARRSRLKKQNQLNSLLAEMKKLEEDNKQMLLTMSLSNKLYFDMEAENSVLRAQIAELTYRLFSLKEIINVISSSCYGVCDSTTIPFDHSSVNVMMDINGGYFSKNVLASPFYLNQPTTMAAPGRFI</sequence>
<reference evidence="8 9" key="1">
    <citation type="submission" date="2021-02" db="EMBL/GenBank/DDBJ databases">
        <title>Plant Genome Project.</title>
        <authorList>
            <person name="Zhang R.-G."/>
        </authorList>
    </citation>
    <scope>NUCLEOTIDE SEQUENCE [LARGE SCALE GENOMIC DNA]</scope>
    <source>
        <tissue evidence="8">Leaves</tissue>
    </source>
</reference>
<dbReference type="PROSITE" id="PS00036">
    <property type="entry name" value="BZIP_BASIC"/>
    <property type="match status" value="1"/>
</dbReference>
<evidence type="ECO:0000256" key="6">
    <source>
        <dbReference type="SAM" id="MobiDB-lite"/>
    </source>
</evidence>
<organism evidence="8 9">
    <name type="scientific">Xanthoceras sorbifolium</name>
    <dbReference type="NCBI Taxonomy" id="99658"/>
    <lineage>
        <taxon>Eukaryota</taxon>
        <taxon>Viridiplantae</taxon>
        <taxon>Streptophyta</taxon>
        <taxon>Embryophyta</taxon>
        <taxon>Tracheophyta</taxon>
        <taxon>Spermatophyta</taxon>
        <taxon>Magnoliopsida</taxon>
        <taxon>eudicotyledons</taxon>
        <taxon>Gunneridae</taxon>
        <taxon>Pentapetalae</taxon>
        <taxon>rosids</taxon>
        <taxon>malvids</taxon>
        <taxon>Sapindales</taxon>
        <taxon>Sapindaceae</taxon>
        <taxon>Xanthoceroideae</taxon>
        <taxon>Xanthoceras</taxon>
    </lineage>
</organism>
<comment type="caution">
    <text evidence="8">The sequence shown here is derived from an EMBL/GenBank/DDBJ whole genome shotgun (WGS) entry which is preliminary data.</text>
</comment>
<dbReference type="Gene3D" id="1.20.5.170">
    <property type="match status" value="1"/>
</dbReference>
<keyword evidence="5" id="KW-0539">Nucleus</keyword>
<feature type="region of interest" description="Disordered" evidence="6">
    <location>
        <begin position="1"/>
        <end position="55"/>
    </location>
</feature>
<name>A0ABQ8HPS2_9ROSI</name>
<proteinExistence type="predicted"/>
<accession>A0ABQ8HPS2</accession>
<evidence type="ECO:0000256" key="2">
    <source>
        <dbReference type="ARBA" id="ARBA00023015"/>
    </source>
</evidence>
<dbReference type="InterPro" id="IPR046347">
    <property type="entry name" value="bZIP_sf"/>
</dbReference>
<dbReference type="PANTHER" id="PTHR45764">
    <property type="entry name" value="BZIP TRANSCRIPTION FACTOR 44"/>
    <property type="match status" value="1"/>
</dbReference>
<evidence type="ECO:0000259" key="7">
    <source>
        <dbReference type="PROSITE" id="PS50217"/>
    </source>
</evidence>
<dbReference type="EMBL" id="JAFEMO010000008">
    <property type="protein sequence ID" value="KAH7566357.1"/>
    <property type="molecule type" value="Genomic_DNA"/>
</dbReference>
<feature type="domain" description="BZIP" evidence="7">
    <location>
        <begin position="34"/>
        <end position="76"/>
    </location>
</feature>
<dbReference type="SUPFAM" id="SSF57959">
    <property type="entry name" value="Leucine zipper domain"/>
    <property type="match status" value="1"/>
</dbReference>
<feature type="compositionally biased region" description="Low complexity" evidence="6">
    <location>
        <begin position="1"/>
        <end position="15"/>
    </location>
</feature>
<feature type="compositionally biased region" description="Basic and acidic residues" evidence="6">
    <location>
        <begin position="22"/>
        <end position="34"/>
    </location>
</feature>
<evidence type="ECO:0000313" key="8">
    <source>
        <dbReference type="EMBL" id="KAH7566357.1"/>
    </source>
</evidence>
<dbReference type="CDD" id="cd14702">
    <property type="entry name" value="bZIP_plant_GBF1"/>
    <property type="match status" value="1"/>
</dbReference>
<keyword evidence="3" id="KW-0238">DNA-binding</keyword>
<dbReference type="InterPro" id="IPR004827">
    <property type="entry name" value="bZIP"/>
</dbReference>
<dbReference type="SMART" id="SM00338">
    <property type="entry name" value="BRLZ"/>
    <property type="match status" value="1"/>
</dbReference>
<evidence type="ECO:0000256" key="5">
    <source>
        <dbReference type="ARBA" id="ARBA00023242"/>
    </source>
</evidence>
<evidence type="ECO:0000256" key="3">
    <source>
        <dbReference type="ARBA" id="ARBA00023125"/>
    </source>
</evidence>
<comment type="subcellular location">
    <subcellularLocation>
        <location evidence="1">Nucleus</location>
    </subcellularLocation>
</comment>
<dbReference type="PROSITE" id="PS50217">
    <property type="entry name" value="BZIP"/>
    <property type="match status" value="1"/>
</dbReference>
<protein>
    <recommendedName>
        <fullName evidence="7">BZIP domain-containing protein</fullName>
    </recommendedName>
</protein>
<keyword evidence="2" id="KW-0805">Transcription regulation</keyword>
<keyword evidence="9" id="KW-1185">Reference proteome</keyword>
<dbReference type="PANTHER" id="PTHR45764:SF38">
    <property type="entry name" value="BZIP TRANSCRIPTION FACTOR 44"/>
    <property type="match status" value="1"/>
</dbReference>
<evidence type="ECO:0000256" key="1">
    <source>
        <dbReference type="ARBA" id="ARBA00004123"/>
    </source>
</evidence>
<dbReference type="InterPro" id="IPR045314">
    <property type="entry name" value="bZIP_plant_GBF1"/>
</dbReference>
<evidence type="ECO:0000256" key="4">
    <source>
        <dbReference type="ARBA" id="ARBA00023163"/>
    </source>
</evidence>
<keyword evidence="4" id="KW-0804">Transcription</keyword>
<evidence type="ECO:0000313" key="9">
    <source>
        <dbReference type="Proteomes" id="UP000827721"/>
    </source>
</evidence>
<gene>
    <name evidence="8" type="ORF">JRO89_XS08G0143200</name>
</gene>